<comment type="subunit">
    <text evidence="12">Component of the replication restart primosome.</text>
</comment>
<evidence type="ECO:0000256" key="11">
    <source>
        <dbReference type="ARBA" id="ARBA00048988"/>
    </source>
</evidence>
<dbReference type="SMART" id="SM00490">
    <property type="entry name" value="HELICc"/>
    <property type="match status" value="1"/>
</dbReference>
<accession>A0A1N7Q5A7</accession>
<protein>
    <recommendedName>
        <fullName evidence="12">Replication restart protein PriA</fullName>
    </recommendedName>
    <alternativeName>
        <fullName evidence="12">ATP-dependent DNA helicase PriA</fullName>
        <ecNumber evidence="12">5.6.2.4</ecNumber>
    </alternativeName>
    <alternativeName>
        <fullName evidence="12">DNA 3'-5' helicase PriA</fullName>
    </alternativeName>
</protein>
<keyword evidence="6 12" id="KW-0347">Helicase</keyword>
<dbReference type="SUPFAM" id="SSF52540">
    <property type="entry name" value="P-loop containing nucleoside triphosphate hydrolases"/>
    <property type="match status" value="2"/>
</dbReference>
<feature type="domain" description="Helicase ATP-binding" evidence="13">
    <location>
        <begin position="209"/>
        <end position="375"/>
    </location>
</feature>
<evidence type="ECO:0000256" key="12">
    <source>
        <dbReference type="HAMAP-Rule" id="MF_00983"/>
    </source>
</evidence>
<keyword evidence="2 12" id="KW-0235">DNA replication</keyword>
<dbReference type="GO" id="GO:0006310">
    <property type="term" value="P:DNA recombination"/>
    <property type="evidence" value="ECO:0007669"/>
    <property type="project" value="InterPro"/>
</dbReference>
<evidence type="ECO:0000256" key="9">
    <source>
        <dbReference type="ARBA" id="ARBA00023125"/>
    </source>
</evidence>
<evidence type="ECO:0000313" key="14">
    <source>
        <dbReference type="EMBL" id="SIT18025.1"/>
    </source>
</evidence>
<keyword evidence="9 12" id="KW-0238">DNA-binding</keyword>
<dbReference type="PANTHER" id="PTHR30580:SF0">
    <property type="entry name" value="PRIMOSOMAL PROTEIN N"/>
    <property type="match status" value="1"/>
</dbReference>
<dbReference type="GO" id="GO:0006270">
    <property type="term" value="P:DNA replication initiation"/>
    <property type="evidence" value="ECO:0007669"/>
    <property type="project" value="TreeGrafter"/>
</dbReference>
<evidence type="ECO:0000256" key="2">
    <source>
        <dbReference type="ARBA" id="ARBA00022705"/>
    </source>
</evidence>
<feature type="binding site" evidence="12">
    <location>
        <position position="439"/>
    </location>
    <ligand>
        <name>Zn(2+)</name>
        <dbReference type="ChEBI" id="CHEBI:29105"/>
        <label>1</label>
    </ligand>
</feature>
<comment type="function">
    <text evidence="12">Initiates the restart of stalled replication forks, which reloads the replicative helicase on sites other than the origin of replication. Recognizes and binds to abandoned replication forks and remodels them to uncover a helicase loading site. Promotes assembly of the primosome at these replication forks.</text>
</comment>
<dbReference type="GO" id="GO:0003677">
    <property type="term" value="F:DNA binding"/>
    <property type="evidence" value="ECO:0007669"/>
    <property type="project" value="UniProtKB-UniRule"/>
</dbReference>
<evidence type="ECO:0000256" key="8">
    <source>
        <dbReference type="ARBA" id="ARBA00022840"/>
    </source>
</evidence>
<keyword evidence="10 12" id="KW-0413">Isomerase</keyword>
<dbReference type="GO" id="GO:0016887">
    <property type="term" value="F:ATP hydrolysis activity"/>
    <property type="evidence" value="ECO:0007669"/>
    <property type="project" value="RHEA"/>
</dbReference>
<keyword evidence="1 12" id="KW-0639">Primosome</keyword>
<feature type="binding site" evidence="12">
    <location>
        <position position="476"/>
    </location>
    <ligand>
        <name>Zn(2+)</name>
        <dbReference type="ChEBI" id="CHEBI:29105"/>
        <label>1</label>
    </ligand>
</feature>
<dbReference type="EMBL" id="FTOG01000013">
    <property type="protein sequence ID" value="SIT18025.1"/>
    <property type="molecule type" value="Genomic_DNA"/>
</dbReference>
<feature type="binding site" evidence="12">
    <location>
        <position position="445"/>
    </location>
    <ligand>
        <name>Zn(2+)</name>
        <dbReference type="ChEBI" id="CHEBI:29105"/>
        <label>2</label>
    </ligand>
</feature>
<dbReference type="InterPro" id="IPR041222">
    <property type="entry name" value="PriA_3primeBD"/>
</dbReference>
<evidence type="ECO:0000256" key="3">
    <source>
        <dbReference type="ARBA" id="ARBA00022723"/>
    </source>
</evidence>
<dbReference type="OrthoDB" id="9759544at2"/>
<dbReference type="SMART" id="SM00487">
    <property type="entry name" value="DEXDc"/>
    <property type="match status" value="1"/>
</dbReference>
<dbReference type="InterPro" id="IPR042115">
    <property type="entry name" value="PriA_3primeBD_sf"/>
</dbReference>
<proteinExistence type="inferred from homology"/>
<dbReference type="PANTHER" id="PTHR30580">
    <property type="entry name" value="PRIMOSOMAL PROTEIN N"/>
    <property type="match status" value="1"/>
</dbReference>
<comment type="catalytic activity">
    <reaction evidence="12">
        <text>Couples ATP hydrolysis with the unwinding of duplex DNA by translocating in the 3'-5' direction.</text>
        <dbReference type="EC" id="5.6.2.4"/>
    </reaction>
</comment>
<dbReference type="InterPro" id="IPR040498">
    <property type="entry name" value="PriA_CRR"/>
</dbReference>
<name>A0A1N7Q5A7_9RHOB</name>
<dbReference type="GO" id="GO:0043138">
    <property type="term" value="F:3'-5' DNA helicase activity"/>
    <property type="evidence" value="ECO:0007669"/>
    <property type="project" value="UniProtKB-EC"/>
</dbReference>
<feature type="binding site" evidence="12">
    <location>
        <position position="463"/>
    </location>
    <ligand>
        <name>Zn(2+)</name>
        <dbReference type="ChEBI" id="CHEBI:29105"/>
        <label>2</label>
    </ligand>
</feature>
<evidence type="ECO:0000256" key="5">
    <source>
        <dbReference type="ARBA" id="ARBA00022801"/>
    </source>
</evidence>
<sequence length="729" mass="78461">MAEIGYFAQGARVSVLTTEPIGKPLDYLAPEGGCFPGAFVEVPLGPRRVVGVVWGPGDGRFEAAKLRPVARVLDVPPMREELQHFLIRMADYTMTSLPGVLRLATRTPGLFEAPGARKIYQLGNATPDRMTEAREKVLAVLRDHGGAGFYQTELAQLAGVTPQVVKGLVAQGAVVEAEQPRDLPYPKLDPHLPGKALSDDQAAAATALRSGIGQFGVTLLKGVTGSGKTEVYLEAVAECLAKGQQALVLLPEIALTSEFLSRVEARFGAKPGEWHSGATQAERRRLWHMVAQGGAQMVVGARSALFLPYQNLGLIVVDEEHDTSYKQEEGALYNARDMAVLRASLAGSQVVLASATPSLESWANADAGKYRRVDLQSRFGASDLPEMRTIDMREERIEPVHWISPSLVGAVLGALSRGEQAMLFLNRRGYAPVTICRACGHQIGCDHCDARMVEHRFQKRLVCHQCGETKPIPTACPSCGVEGKLAPVGPGVERLAEEVKERFPTARLAVLSSDLFGSARALKEAVENIAAGEADIIIGTQIVAKGHNFPLLTLVGVIDADLGLQGSDLRAAERTFQLMRQVAGRAGRAEKPGTALLQTFQPEHPVIRAILGGDEEAFWRAEAAGRKAVGVPPYGRMAGIILSGPEIEPLFELGNALARNDAALRRIGAQVFGPAPAPIARVRGRHRVRLLIKAEKTAPLQQAIRAWLRGIKMPNGVKLAIDIDPQSFL</sequence>
<dbReference type="GO" id="GO:0006269">
    <property type="term" value="P:DNA replication, synthesis of primer"/>
    <property type="evidence" value="ECO:0007669"/>
    <property type="project" value="UniProtKB-KW"/>
</dbReference>
<evidence type="ECO:0000313" key="15">
    <source>
        <dbReference type="Proteomes" id="UP000186221"/>
    </source>
</evidence>
<evidence type="ECO:0000256" key="4">
    <source>
        <dbReference type="ARBA" id="ARBA00022741"/>
    </source>
</evidence>
<keyword evidence="15" id="KW-1185">Reference proteome</keyword>
<dbReference type="Pfam" id="PF00270">
    <property type="entry name" value="DEAD"/>
    <property type="match status" value="1"/>
</dbReference>
<feature type="binding site" evidence="12">
    <location>
        <position position="448"/>
    </location>
    <ligand>
        <name>Zn(2+)</name>
        <dbReference type="ChEBI" id="CHEBI:29105"/>
        <label>2</label>
    </ligand>
</feature>
<keyword evidence="4 12" id="KW-0547">Nucleotide-binding</keyword>
<keyword evidence="5 12" id="KW-0378">Hydrolase</keyword>
<dbReference type="Gene3D" id="3.40.1440.60">
    <property type="entry name" value="PriA, 3(prime) DNA-binding domain"/>
    <property type="match status" value="1"/>
</dbReference>
<keyword evidence="7 12" id="KW-0862">Zinc</keyword>
<evidence type="ECO:0000256" key="6">
    <source>
        <dbReference type="ARBA" id="ARBA00022806"/>
    </source>
</evidence>
<gene>
    <name evidence="12" type="primary">priA</name>
    <name evidence="14" type="ORF">SAMN05421580_11325</name>
</gene>
<keyword evidence="3 12" id="KW-0479">Metal-binding</keyword>
<evidence type="ECO:0000259" key="13">
    <source>
        <dbReference type="PROSITE" id="PS51192"/>
    </source>
</evidence>
<reference evidence="15" key="1">
    <citation type="submission" date="2017-01" db="EMBL/GenBank/DDBJ databases">
        <authorList>
            <person name="Varghese N."/>
            <person name="Submissions S."/>
        </authorList>
    </citation>
    <scope>NUCLEOTIDE SEQUENCE [LARGE SCALE GENOMIC DNA]</scope>
    <source>
        <strain evidence="15">DSM 19945</strain>
    </source>
</reference>
<dbReference type="Proteomes" id="UP000186221">
    <property type="component" value="Unassembled WGS sequence"/>
</dbReference>
<dbReference type="InterPro" id="IPR027417">
    <property type="entry name" value="P-loop_NTPase"/>
</dbReference>
<dbReference type="InterPro" id="IPR011545">
    <property type="entry name" value="DEAD/DEAH_box_helicase_dom"/>
</dbReference>
<feature type="binding site" evidence="12">
    <location>
        <position position="436"/>
    </location>
    <ligand>
        <name>Zn(2+)</name>
        <dbReference type="ChEBI" id="CHEBI:29105"/>
        <label>1</label>
    </ligand>
</feature>
<dbReference type="EC" id="5.6.2.4" evidence="12"/>
<dbReference type="InterPro" id="IPR001650">
    <property type="entry name" value="Helicase_C-like"/>
</dbReference>
<feature type="binding site" evidence="12">
    <location>
        <position position="466"/>
    </location>
    <ligand>
        <name>Zn(2+)</name>
        <dbReference type="ChEBI" id="CHEBI:29105"/>
        <label>2</label>
    </ligand>
</feature>
<dbReference type="InterPro" id="IPR014001">
    <property type="entry name" value="Helicase_ATP-bd"/>
</dbReference>
<dbReference type="Pfam" id="PF18074">
    <property type="entry name" value="PriA_C"/>
    <property type="match status" value="1"/>
</dbReference>
<dbReference type="CDD" id="cd17929">
    <property type="entry name" value="DEXHc_priA"/>
    <property type="match status" value="1"/>
</dbReference>
<dbReference type="NCBIfam" id="TIGR00595">
    <property type="entry name" value="priA"/>
    <property type="match status" value="1"/>
</dbReference>
<dbReference type="AlphaFoldDB" id="A0A1N7Q5A7"/>
<dbReference type="GO" id="GO:0008270">
    <property type="term" value="F:zinc ion binding"/>
    <property type="evidence" value="ECO:0007669"/>
    <property type="project" value="UniProtKB-UniRule"/>
</dbReference>
<keyword evidence="8 12" id="KW-0067">ATP-binding</keyword>
<dbReference type="Pfam" id="PF18319">
    <property type="entry name" value="Zn_ribbon_PriA"/>
    <property type="match status" value="1"/>
</dbReference>
<dbReference type="PROSITE" id="PS51192">
    <property type="entry name" value="HELICASE_ATP_BIND_1"/>
    <property type="match status" value="1"/>
</dbReference>
<evidence type="ECO:0000256" key="10">
    <source>
        <dbReference type="ARBA" id="ARBA00023235"/>
    </source>
</evidence>
<dbReference type="GO" id="GO:1990077">
    <property type="term" value="C:primosome complex"/>
    <property type="evidence" value="ECO:0007669"/>
    <property type="project" value="UniProtKB-UniRule"/>
</dbReference>
<dbReference type="RefSeq" id="WP_076486170.1">
    <property type="nucleotide sequence ID" value="NZ_FTOG01000013.1"/>
</dbReference>
<evidence type="ECO:0000256" key="7">
    <source>
        <dbReference type="ARBA" id="ARBA00022833"/>
    </source>
</evidence>
<dbReference type="HAMAP" id="MF_00983">
    <property type="entry name" value="PriA"/>
    <property type="match status" value="1"/>
</dbReference>
<comment type="similarity">
    <text evidence="12">Belongs to the helicase family. PriA subfamily.</text>
</comment>
<dbReference type="InterPro" id="IPR041236">
    <property type="entry name" value="PriA_C"/>
</dbReference>
<dbReference type="STRING" id="453582.SAMN05421580_11325"/>
<dbReference type="InterPro" id="IPR005259">
    <property type="entry name" value="PriA"/>
</dbReference>
<dbReference type="FunFam" id="3.40.50.300:FF:000489">
    <property type="entry name" value="Primosome assembly protein PriA"/>
    <property type="match status" value="1"/>
</dbReference>
<dbReference type="GO" id="GO:0006302">
    <property type="term" value="P:double-strand break repair"/>
    <property type="evidence" value="ECO:0007669"/>
    <property type="project" value="InterPro"/>
</dbReference>
<dbReference type="GO" id="GO:0005524">
    <property type="term" value="F:ATP binding"/>
    <property type="evidence" value="ECO:0007669"/>
    <property type="project" value="UniProtKB-UniRule"/>
</dbReference>
<evidence type="ECO:0000256" key="1">
    <source>
        <dbReference type="ARBA" id="ARBA00022515"/>
    </source>
</evidence>
<comment type="catalytic activity">
    <reaction evidence="11 12">
        <text>ATP + H2O = ADP + phosphate + H(+)</text>
        <dbReference type="Rhea" id="RHEA:13065"/>
        <dbReference type="ChEBI" id="CHEBI:15377"/>
        <dbReference type="ChEBI" id="CHEBI:15378"/>
        <dbReference type="ChEBI" id="CHEBI:30616"/>
        <dbReference type="ChEBI" id="CHEBI:43474"/>
        <dbReference type="ChEBI" id="CHEBI:456216"/>
        <dbReference type="EC" id="5.6.2.4"/>
    </reaction>
</comment>
<dbReference type="NCBIfam" id="NF004070">
    <property type="entry name" value="PRK05580.2-2"/>
    <property type="match status" value="1"/>
</dbReference>
<organism evidence="14 15">
    <name type="scientific">Rhodobacter aestuarii</name>
    <dbReference type="NCBI Taxonomy" id="453582"/>
    <lineage>
        <taxon>Bacteria</taxon>
        <taxon>Pseudomonadati</taxon>
        <taxon>Pseudomonadota</taxon>
        <taxon>Alphaproteobacteria</taxon>
        <taxon>Rhodobacterales</taxon>
        <taxon>Rhodobacter group</taxon>
        <taxon>Rhodobacter</taxon>
    </lineage>
</organism>
<comment type="cofactor">
    <cofactor evidence="12">
        <name>Zn(2+)</name>
        <dbReference type="ChEBI" id="CHEBI:29105"/>
    </cofactor>
    <text evidence="12">Binds 2 zinc ions per subunit.</text>
</comment>
<dbReference type="Gene3D" id="3.40.50.300">
    <property type="entry name" value="P-loop containing nucleotide triphosphate hydrolases"/>
    <property type="match status" value="2"/>
</dbReference>
<dbReference type="Pfam" id="PF17764">
    <property type="entry name" value="PriA_3primeBD"/>
    <property type="match status" value="1"/>
</dbReference>
<feature type="binding site" evidence="12">
    <location>
        <position position="479"/>
    </location>
    <ligand>
        <name>Zn(2+)</name>
        <dbReference type="ChEBI" id="CHEBI:29105"/>
        <label>1</label>
    </ligand>
</feature>